<evidence type="ECO:0000313" key="1">
    <source>
        <dbReference type="EMBL" id="CAG8580478.1"/>
    </source>
</evidence>
<protein>
    <submittedName>
        <fullName evidence="1">8658_t:CDS:1</fullName>
    </submittedName>
</protein>
<feature type="non-terminal residue" evidence="1">
    <location>
        <position position="1"/>
    </location>
</feature>
<name>A0ACA9MB57_9GLOM</name>
<comment type="caution">
    <text evidence="1">The sequence shown here is derived from an EMBL/GenBank/DDBJ whole genome shotgun (WGS) entry which is preliminary data.</text>
</comment>
<accession>A0ACA9MB57</accession>
<evidence type="ECO:0000313" key="2">
    <source>
        <dbReference type="Proteomes" id="UP000789366"/>
    </source>
</evidence>
<reference evidence="1" key="1">
    <citation type="submission" date="2021-06" db="EMBL/GenBank/DDBJ databases">
        <authorList>
            <person name="Kallberg Y."/>
            <person name="Tangrot J."/>
            <person name="Rosling A."/>
        </authorList>
    </citation>
    <scope>NUCLEOTIDE SEQUENCE</scope>
    <source>
        <strain evidence="1">28 12/20/2015</strain>
    </source>
</reference>
<sequence>LGGSVLYAVGGMHLQSDGSTWMLALMEVGAMSVNNCKSDEEESNDAENNLHCRMNFSLKKKDKCSLYSFLNYLHFCTK</sequence>
<dbReference type="EMBL" id="CAJVPW010007408">
    <property type="protein sequence ID" value="CAG8580478.1"/>
    <property type="molecule type" value="Genomic_DNA"/>
</dbReference>
<gene>
    <name evidence="1" type="ORF">SPELUC_LOCUS6346</name>
</gene>
<keyword evidence="2" id="KW-1185">Reference proteome</keyword>
<proteinExistence type="predicted"/>
<organism evidence="1 2">
    <name type="scientific">Cetraspora pellucida</name>
    <dbReference type="NCBI Taxonomy" id="1433469"/>
    <lineage>
        <taxon>Eukaryota</taxon>
        <taxon>Fungi</taxon>
        <taxon>Fungi incertae sedis</taxon>
        <taxon>Mucoromycota</taxon>
        <taxon>Glomeromycotina</taxon>
        <taxon>Glomeromycetes</taxon>
        <taxon>Diversisporales</taxon>
        <taxon>Gigasporaceae</taxon>
        <taxon>Cetraspora</taxon>
    </lineage>
</organism>
<dbReference type="Proteomes" id="UP000789366">
    <property type="component" value="Unassembled WGS sequence"/>
</dbReference>